<name>A0A0E9SU63_ANGAN</name>
<reference evidence="1" key="1">
    <citation type="submission" date="2014-11" db="EMBL/GenBank/DDBJ databases">
        <authorList>
            <person name="Amaro Gonzalez C."/>
        </authorList>
    </citation>
    <scope>NUCLEOTIDE SEQUENCE</scope>
</reference>
<sequence length="28" mass="3106">MMWCDFLSIAPTTTTWSGSTLMPRNGSL</sequence>
<reference evidence="1" key="2">
    <citation type="journal article" date="2015" name="Fish Shellfish Immunol.">
        <title>Early steps in the European eel (Anguilla anguilla)-Vibrio vulnificus interaction in the gills: Role of the RtxA13 toxin.</title>
        <authorList>
            <person name="Callol A."/>
            <person name="Pajuelo D."/>
            <person name="Ebbesson L."/>
            <person name="Teles M."/>
            <person name="MacKenzie S."/>
            <person name="Amaro C."/>
        </authorList>
    </citation>
    <scope>NUCLEOTIDE SEQUENCE</scope>
</reference>
<dbReference type="AlphaFoldDB" id="A0A0E9SU63"/>
<evidence type="ECO:0000313" key="1">
    <source>
        <dbReference type="EMBL" id="JAH44826.1"/>
    </source>
</evidence>
<protein>
    <submittedName>
        <fullName evidence="1">Uncharacterized protein</fullName>
    </submittedName>
</protein>
<dbReference type="EMBL" id="GBXM01063751">
    <property type="protein sequence ID" value="JAH44826.1"/>
    <property type="molecule type" value="Transcribed_RNA"/>
</dbReference>
<proteinExistence type="predicted"/>
<organism evidence="1">
    <name type="scientific">Anguilla anguilla</name>
    <name type="common">European freshwater eel</name>
    <name type="synonym">Muraena anguilla</name>
    <dbReference type="NCBI Taxonomy" id="7936"/>
    <lineage>
        <taxon>Eukaryota</taxon>
        <taxon>Metazoa</taxon>
        <taxon>Chordata</taxon>
        <taxon>Craniata</taxon>
        <taxon>Vertebrata</taxon>
        <taxon>Euteleostomi</taxon>
        <taxon>Actinopterygii</taxon>
        <taxon>Neopterygii</taxon>
        <taxon>Teleostei</taxon>
        <taxon>Anguilliformes</taxon>
        <taxon>Anguillidae</taxon>
        <taxon>Anguilla</taxon>
    </lineage>
</organism>
<accession>A0A0E9SU63</accession>